<evidence type="ECO:0000313" key="2">
    <source>
        <dbReference type="Proteomes" id="UP000298652"/>
    </source>
</evidence>
<gene>
    <name evidence="1" type="ORF">SEVIR_7G105666v2</name>
</gene>
<dbReference type="EMBL" id="CM016558">
    <property type="protein sequence ID" value="TKW04384.1"/>
    <property type="molecule type" value="Genomic_DNA"/>
</dbReference>
<name>A0A4U6TSH2_SETVI</name>
<protein>
    <submittedName>
        <fullName evidence="1">Uncharacterized protein</fullName>
    </submittedName>
</protein>
<evidence type="ECO:0000313" key="1">
    <source>
        <dbReference type="EMBL" id="TKW04384.1"/>
    </source>
</evidence>
<proteinExistence type="predicted"/>
<reference evidence="1" key="1">
    <citation type="submission" date="2019-03" db="EMBL/GenBank/DDBJ databases">
        <title>WGS assembly of Setaria viridis.</title>
        <authorList>
            <person name="Huang P."/>
            <person name="Jenkins J."/>
            <person name="Grimwood J."/>
            <person name="Barry K."/>
            <person name="Healey A."/>
            <person name="Mamidi S."/>
            <person name="Sreedasyam A."/>
            <person name="Shu S."/>
            <person name="Feldman M."/>
            <person name="Wu J."/>
            <person name="Yu Y."/>
            <person name="Chen C."/>
            <person name="Johnson J."/>
            <person name="Rokhsar D."/>
            <person name="Baxter I."/>
            <person name="Schmutz J."/>
            <person name="Brutnell T."/>
            <person name="Kellogg E."/>
        </authorList>
    </citation>
    <scope>NUCLEOTIDE SEQUENCE [LARGE SCALE GENOMIC DNA]</scope>
</reference>
<dbReference type="Proteomes" id="UP000298652">
    <property type="component" value="Chromosome 7"/>
</dbReference>
<accession>A0A4U6TSH2</accession>
<sequence>MVKLGYKKYVIPKISKKLFKPHNLDMEILPCSNLKQPSRS</sequence>
<dbReference type="Gramene" id="TKW04384">
    <property type="protein sequence ID" value="TKW04384"/>
    <property type="gene ID" value="SEVIR_7G105666v2"/>
</dbReference>
<dbReference type="AlphaFoldDB" id="A0A4U6TSH2"/>
<organism evidence="1 2">
    <name type="scientific">Setaria viridis</name>
    <name type="common">Green bristlegrass</name>
    <name type="synonym">Setaria italica subsp. viridis</name>
    <dbReference type="NCBI Taxonomy" id="4556"/>
    <lineage>
        <taxon>Eukaryota</taxon>
        <taxon>Viridiplantae</taxon>
        <taxon>Streptophyta</taxon>
        <taxon>Embryophyta</taxon>
        <taxon>Tracheophyta</taxon>
        <taxon>Spermatophyta</taxon>
        <taxon>Magnoliopsida</taxon>
        <taxon>Liliopsida</taxon>
        <taxon>Poales</taxon>
        <taxon>Poaceae</taxon>
        <taxon>PACMAD clade</taxon>
        <taxon>Panicoideae</taxon>
        <taxon>Panicodae</taxon>
        <taxon>Paniceae</taxon>
        <taxon>Cenchrinae</taxon>
        <taxon>Setaria</taxon>
    </lineage>
</organism>
<keyword evidence="2" id="KW-1185">Reference proteome</keyword>